<protein>
    <recommendedName>
        <fullName evidence="4">HAT C-terminal dimerisation domain-containing protein</fullName>
    </recommendedName>
</protein>
<sequence>MVGSWGGRQARGQQGRTATLGWGLRREWLGVGAGGRRASNRAGPRKVGDKRLPPELNPEIRTLLRTLTESGGKFHDHQLILTRRGDDVPLSWAQFGHEAFRNKQFIGGVCTQLVKLIRERFPAESVGTAGLFKVFRPDLLAAVADDSMSQFGVEEVTKLGAWFKVQLDEQALVEQWKRKAVPLLVVEARKAKRSKGKGQVGARAFYKSMLQILGPVAPEVCKLIEIMLVLQPASAEVERGFSAMNDIKSFDRTSLALSTLDALMRLSLCGPKITVPGRADDPPYAEFDSTVLPAVLAKWHEKVRVAARSSHNARPTRAGDN</sequence>
<dbReference type="Proteomes" id="UP000236333">
    <property type="component" value="Unassembled WGS sequence"/>
</dbReference>
<proteinExistence type="predicted"/>
<reference evidence="2 3" key="1">
    <citation type="journal article" date="2017" name="Mol. Biol. Evol.">
        <title>The 4-celled Tetrabaena socialis nuclear genome reveals the essential components for genetic control of cell number at the origin of multicellularity in the volvocine lineage.</title>
        <authorList>
            <person name="Featherston J."/>
            <person name="Arakaki Y."/>
            <person name="Hanschen E.R."/>
            <person name="Ferris P.J."/>
            <person name="Michod R.E."/>
            <person name="Olson B.J.S.C."/>
            <person name="Nozaki H."/>
            <person name="Durand P.M."/>
        </authorList>
    </citation>
    <scope>NUCLEOTIDE SEQUENCE [LARGE SCALE GENOMIC DNA]</scope>
    <source>
        <strain evidence="2 3">NIES-571</strain>
    </source>
</reference>
<comment type="caution">
    <text evidence="2">The sequence shown here is derived from an EMBL/GenBank/DDBJ whole genome shotgun (WGS) entry which is preliminary data.</text>
</comment>
<evidence type="ECO:0008006" key="4">
    <source>
        <dbReference type="Google" id="ProtNLM"/>
    </source>
</evidence>
<evidence type="ECO:0000256" key="1">
    <source>
        <dbReference type="SAM" id="MobiDB-lite"/>
    </source>
</evidence>
<organism evidence="2 3">
    <name type="scientific">Tetrabaena socialis</name>
    <dbReference type="NCBI Taxonomy" id="47790"/>
    <lineage>
        <taxon>Eukaryota</taxon>
        <taxon>Viridiplantae</taxon>
        <taxon>Chlorophyta</taxon>
        <taxon>core chlorophytes</taxon>
        <taxon>Chlorophyceae</taxon>
        <taxon>CS clade</taxon>
        <taxon>Chlamydomonadales</taxon>
        <taxon>Tetrabaenaceae</taxon>
        <taxon>Tetrabaena</taxon>
    </lineage>
</organism>
<feature type="region of interest" description="Disordered" evidence="1">
    <location>
        <begin position="34"/>
        <end position="54"/>
    </location>
</feature>
<accession>A0A2J8AH83</accession>
<dbReference type="OrthoDB" id="545330at2759"/>
<dbReference type="PANTHER" id="PTHR46880:SF5">
    <property type="entry name" value="DUF4371 DOMAIN-CONTAINING PROTEIN"/>
    <property type="match status" value="1"/>
</dbReference>
<gene>
    <name evidence="2" type="ORF">TSOC_001283</name>
</gene>
<dbReference type="EMBL" id="PGGS01000020">
    <property type="protein sequence ID" value="PNH11870.1"/>
    <property type="molecule type" value="Genomic_DNA"/>
</dbReference>
<keyword evidence="3" id="KW-1185">Reference proteome</keyword>
<evidence type="ECO:0000313" key="2">
    <source>
        <dbReference type="EMBL" id="PNH11870.1"/>
    </source>
</evidence>
<evidence type="ECO:0000313" key="3">
    <source>
        <dbReference type="Proteomes" id="UP000236333"/>
    </source>
</evidence>
<name>A0A2J8AH83_9CHLO</name>
<dbReference type="AlphaFoldDB" id="A0A2J8AH83"/>
<dbReference type="PANTHER" id="PTHR46880">
    <property type="entry name" value="RAS-ASSOCIATING DOMAIN-CONTAINING PROTEIN"/>
    <property type="match status" value="1"/>
</dbReference>